<accession>A0A511YQS5</accession>
<dbReference type="Pfam" id="PF03534">
    <property type="entry name" value="SpvB"/>
    <property type="match status" value="1"/>
</dbReference>
<comment type="caution">
    <text evidence="4">The sequence shown here is derived from an EMBL/GenBank/DDBJ whole genome shotgun (WGS) entry which is preliminary data.</text>
</comment>
<evidence type="ECO:0000313" key="4">
    <source>
        <dbReference type="EMBL" id="GEN77550.1"/>
    </source>
</evidence>
<keyword evidence="3" id="KW-0843">Virulence</keyword>
<evidence type="ECO:0000313" key="5">
    <source>
        <dbReference type="Proteomes" id="UP000321863"/>
    </source>
</evidence>
<dbReference type="AlphaFoldDB" id="A0A511YQS5"/>
<dbReference type="RefSeq" id="WP_170234757.1">
    <property type="nucleotide sequence ID" value="NZ_BJYJ01000025.1"/>
</dbReference>
<protein>
    <submittedName>
        <fullName evidence="4">Uncharacterized protein</fullName>
    </submittedName>
</protein>
<name>A0A511YQS5_9FLAO</name>
<dbReference type="GO" id="GO:0005737">
    <property type="term" value="C:cytoplasm"/>
    <property type="evidence" value="ECO:0007669"/>
    <property type="project" value="InterPro"/>
</dbReference>
<evidence type="ECO:0000256" key="3">
    <source>
        <dbReference type="ARBA" id="ARBA00023026"/>
    </source>
</evidence>
<dbReference type="GO" id="GO:0005576">
    <property type="term" value="C:extracellular region"/>
    <property type="evidence" value="ECO:0007669"/>
    <property type="project" value="UniProtKB-SubCell"/>
</dbReference>
<proteinExistence type="predicted"/>
<organism evidence="4 5">
    <name type="scientific">Chryseobacterium hagamense</name>
    <dbReference type="NCBI Taxonomy" id="395935"/>
    <lineage>
        <taxon>Bacteria</taxon>
        <taxon>Pseudomonadati</taxon>
        <taxon>Bacteroidota</taxon>
        <taxon>Flavobacteriia</taxon>
        <taxon>Flavobacteriales</taxon>
        <taxon>Weeksellaceae</taxon>
        <taxon>Chryseobacterium group</taxon>
        <taxon>Chryseobacterium</taxon>
    </lineage>
</organism>
<evidence type="ECO:0000256" key="1">
    <source>
        <dbReference type="ARBA" id="ARBA00004613"/>
    </source>
</evidence>
<evidence type="ECO:0000256" key="2">
    <source>
        <dbReference type="ARBA" id="ARBA00022525"/>
    </source>
</evidence>
<gene>
    <name evidence="4" type="ORF">CHA01nite_32900</name>
</gene>
<dbReference type="EMBL" id="BJYJ01000025">
    <property type="protein sequence ID" value="GEN77550.1"/>
    <property type="molecule type" value="Genomic_DNA"/>
</dbReference>
<keyword evidence="2" id="KW-0964">Secreted</keyword>
<comment type="subcellular location">
    <subcellularLocation>
        <location evidence="1">Secreted</location>
    </subcellularLocation>
</comment>
<dbReference type="InterPro" id="IPR003284">
    <property type="entry name" value="Sal_SpvB"/>
</dbReference>
<dbReference type="Proteomes" id="UP000321863">
    <property type="component" value="Unassembled WGS sequence"/>
</dbReference>
<keyword evidence="5" id="KW-1185">Reference proteome</keyword>
<reference evidence="4 5" key="1">
    <citation type="submission" date="2019-07" db="EMBL/GenBank/DDBJ databases">
        <title>Whole genome shotgun sequence of Chryseobacterium hagamense NBRC 105253.</title>
        <authorList>
            <person name="Hosoyama A."/>
            <person name="Uohara A."/>
            <person name="Ohji S."/>
            <person name="Ichikawa N."/>
        </authorList>
    </citation>
    <scope>NUCLEOTIDE SEQUENCE [LARGE SCALE GENOMIC DNA]</scope>
    <source>
        <strain evidence="4 5">NBRC 105253</strain>
    </source>
</reference>
<sequence length="609" mass="67791">MFILASFSKEDRQKVRSFKLKMVEKYIHHSLADNTDEVLVAKPHLKNHSITVKAVISQQKGMISNEDYNYEPEFLKENNGIAASNAVSYPAKEKEGSIGVLSDKEEDRLSDNFFTVDVSQKEEGDRTAYLEYDLFGLASHQSVSRSVNHNIAIGGEIIVPNSQWTHQKEHISNVLYGKTNTILFTVPGQGIKYKVKNLKIVFEKEKNPVLPIYSLLSGDKLYVKGSYPRSMSLQIDNEEIPLQKGEFEKMLTLTADEKSKGLFSITENGNKTTYKLPQDTRSYKTIESHYFNTKCILITNDQELSIDYEKANVAIPKGSSAAAYIELLKLRSKDFPHTSQGLKNVTLENTGYRLSLISGKLSKKVKITIPYDEKRLGQLHATDIKIFRFDYEKKQWIAEASAVVDTRTKTVSAEADGNGDYISGIISVPESPQINALVPTAISGLKTADPAAGLQFMAPPAANSSGSASTSYPIEIPAGVQGMAPKISVAYNSASGNGWMGEGWNVSGVSEITLDTRWGTPPFDPSYESEIYLLDGEMLMYEGDYLPHRHTNGNGAMDVARQARNTSGKKNFYLRKNNGFVRIERYGTDPKTYTWVVTGTDGTKKILRR</sequence>